<evidence type="ECO:0000256" key="1">
    <source>
        <dbReference type="ARBA" id="ARBA00001971"/>
    </source>
</evidence>
<dbReference type="PRINTS" id="PR00463">
    <property type="entry name" value="EP450I"/>
</dbReference>
<sequence>MASHWANGAAAPGRLDWGSRQRQCRAAAEGVMVRSAALFGSPSLRQVSLMAQQLIDQLINIKRSPKFQPCGQAKIKCPPLFTRGGLFLVNPPSITMLTIIVVALSTYVVYSVGLGLYRLFFHPLAKFPGPKYAVLSRWHERYYDVYLGGKFIFWIEEQHKKYGPVVRIAPDELHLLDADLWETVFTKAGRVDKYDWLSGRFGNDTSVLTTAADSLHRVRRGALNPLFSRQRILGLQDVVREKVGILINRLENAKAVQAPVPLDRGFGAFSEDIIMRYCFGQDYDSLNQQGWSPILHDSFVGVTQFSNTALHFPLLLKVMNALPELLVEKLNPLCGLIFRLQKDLGEQIRATKASIASRDETTKDKKPTVFSELIEGDLPEAEKADRRLRDEAQTVIAAGLATSAWALSVGTFYLLSNPSVLARLRHELDDAIPSYDPANPTAVLEWTHLEKLPYLTAVIKEAIRLSYTTTSRNVRLLPKPIQCNEWTIPARTPVSMTIPFLNHDEKIFTNSKSFIPERWLDSPMADNGSPLERYFVGFGKGTRSCLGLNLAWCELYLVFAALFRFFDFELFETDITDIEFAHDFFIPFPKLDSKGVRVFVRSRE</sequence>
<evidence type="ECO:0000256" key="5">
    <source>
        <dbReference type="ARBA" id="ARBA00023004"/>
    </source>
</evidence>
<evidence type="ECO:0000313" key="8">
    <source>
        <dbReference type="EMBL" id="KAL2786527.1"/>
    </source>
</evidence>
<keyword evidence="7" id="KW-0812">Transmembrane</keyword>
<dbReference type="PANTHER" id="PTHR24305">
    <property type="entry name" value="CYTOCHROME P450"/>
    <property type="match status" value="1"/>
</dbReference>
<dbReference type="InterPro" id="IPR036396">
    <property type="entry name" value="Cyt_P450_sf"/>
</dbReference>
<dbReference type="InterPro" id="IPR017972">
    <property type="entry name" value="Cyt_P450_CS"/>
</dbReference>
<gene>
    <name evidence="8" type="ORF">BJX66DRAFT_312682</name>
</gene>
<feature type="transmembrane region" description="Helical" evidence="7">
    <location>
        <begin position="395"/>
        <end position="415"/>
    </location>
</feature>
<organism evidence="8 9">
    <name type="scientific">Aspergillus keveii</name>
    <dbReference type="NCBI Taxonomy" id="714993"/>
    <lineage>
        <taxon>Eukaryota</taxon>
        <taxon>Fungi</taxon>
        <taxon>Dikarya</taxon>
        <taxon>Ascomycota</taxon>
        <taxon>Pezizomycotina</taxon>
        <taxon>Eurotiomycetes</taxon>
        <taxon>Eurotiomycetidae</taxon>
        <taxon>Eurotiales</taxon>
        <taxon>Aspergillaceae</taxon>
        <taxon>Aspergillus</taxon>
        <taxon>Aspergillus subgen. Nidulantes</taxon>
    </lineage>
</organism>
<reference evidence="8 9" key="1">
    <citation type="submission" date="2024-07" db="EMBL/GenBank/DDBJ databases">
        <title>Section-level genome sequencing and comparative genomics of Aspergillus sections Usti and Cavernicolus.</title>
        <authorList>
            <consortium name="Lawrence Berkeley National Laboratory"/>
            <person name="Nybo J.L."/>
            <person name="Vesth T.C."/>
            <person name="Theobald S."/>
            <person name="Frisvad J.C."/>
            <person name="Larsen T.O."/>
            <person name="Kjaerboelling I."/>
            <person name="Rothschild-Mancinelli K."/>
            <person name="Lyhne E.K."/>
            <person name="Kogle M.E."/>
            <person name="Barry K."/>
            <person name="Clum A."/>
            <person name="Na H."/>
            <person name="Ledsgaard L."/>
            <person name="Lin J."/>
            <person name="Lipzen A."/>
            <person name="Kuo A."/>
            <person name="Riley R."/>
            <person name="Mondo S."/>
            <person name="Labutti K."/>
            <person name="Haridas S."/>
            <person name="Pangalinan J."/>
            <person name="Salamov A.A."/>
            <person name="Simmons B.A."/>
            <person name="Magnuson J.K."/>
            <person name="Chen J."/>
            <person name="Drula E."/>
            <person name="Henrissat B."/>
            <person name="Wiebenga A."/>
            <person name="Lubbers R.J."/>
            <person name="Gomes A.C."/>
            <person name="Makela M.R."/>
            <person name="Stajich J."/>
            <person name="Grigoriev I.V."/>
            <person name="Mortensen U.H."/>
            <person name="De Vries R.P."/>
            <person name="Baker S.E."/>
            <person name="Andersen M.R."/>
        </authorList>
    </citation>
    <scope>NUCLEOTIDE SEQUENCE [LARGE SCALE GENOMIC DNA]</scope>
    <source>
        <strain evidence="8 9">CBS 209.92</strain>
    </source>
</reference>
<name>A0ABR4FTE9_9EURO</name>
<protein>
    <submittedName>
        <fullName evidence="8">Cytochrome P450</fullName>
    </submittedName>
</protein>
<keyword evidence="7" id="KW-0472">Membrane</keyword>
<keyword evidence="9" id="KW-1185">Reference proteome</keyword>
<dbReference type="PANTHER" id="PTHR24305:SF152">
    <property type="entry name" value="P450, PUTATIVE (EUROFUNG)-RELATED"/>
    <property type="match status" value="1"/>
</dbReference>
<dbReference type="PROSITE" id="PS00086">
    <property type="entry name" value="CYTOCHROME_P450"/>
    <property type="match status" value="1"/>
</dbReference>
<keyword evidence="6" id="KW-0349">Heme</keyword>
<evidence type="ECO:0000256" key="6">
    <source>
        <dbReference type="RuleBase" id="RU000461"/>
    </source>
</evidence>
<keyword evidence="7" id="KW-1133">Transmembrane helix</keyword>
<dbReference type="EMBL" id="JBFTWV010000116">
    <property type="protein sequence ID" value="KAL2786527.1"/>
    <property type="molecule type" value="Genomic_DNA"/>
</dbReference>
<keyword evidence="4 6" id="KW-0560">Oxidoreductase</keyword>
<dbReference type="PRINTS" id="PR00385">
    <property type="entry name" value="P450"/>
</dbReference>
<dbReference type="Proteomes" id="UP001610563">
    <property type="component" value="Unassembled WGS sequence"/>
</dbReference>
<dbReference type="InterPro" id="IPR002401">
    <property type="entry name" value="Cyt_P450_E_grp-I"/>
</dbReference>
<comment type="similarity">
    <text evidence="2 6">Belongs to the cytochrome P450 family.</text>
</comment>
<evidence type="ECO:0000256" key="4">
    <source>
        <dbReference type="ARBA" id="ARBA00023002"/>
    </source>
</evidence>
<dbReference type="Pfam" id="PF00067">
    <property type="entry name" value="p450"/>
    <property type="match status" value="1"/>
</dbReference>
<comment type="cofactor">
    <cofactor evidence="1">
        <name>heme</name>
        <dbReference type="ChEBI" id="CHEBI:30413"/>
    </cofactor>
</comment>
<evidence type="ECO:0000313" key="9">
    <source>
        <dbReference type="Proteomes" id="UP001610563"/>
    </source>
</evidence>
<dbReference type="InterPro" id="IPR001128">
    <property type="entry name" value="Cyt_P450"/>
</dbReference>
<dbReference type="SUPFAM" id="SSF48264">
    <property type="entry name" value="Cytochrome P450"/>
    <property type="match status" value="1"/>
</dbReference>
<keyword evidence="6" id="KW-0503">Monooxygenase</keyword>
<keyword evidence="5 6" id="KW-0408">Iron</keyword>
<proteinExistence type="inferred from homology"/>
<feature type="transmembrane region" description="Helical" evidence="7">
    <location>
        <begin position="94"/>
        <end position="117"/>
    </location>
</feature>
<comment type="caution">
    <text evidence="8">The sequence shown here is derived from an EMBL/GenBank/DDBJ whole genome shotgun (WGS) entry which is preliminary data.</text>
</comment>
<dbReference type="CDD" id="cd11062">
    <property type="entry name" value="CYP58-like"/>
    <property type="match status" value="1"/>
</dbReference>
<keyword evidence="3 6" id="KW-0479">Metal-binding</keyword>
<dbReference type="Gene3D" id="1.10.630.10">
    <property type="entry name" value="Cytochrome P450"/>
    <property type="match status" value="1"/>
</dbReference>
<evidence type="ECO:0000256" key="7">
    <source>
        <dbReference type="SAM" id="Phobius"/>
    </source>
</evidence>
<evidence type="ECO:0000256" key="2">
    <source>
        <dbReference type="ARBA" id="ARBA00010617"/>
    </source>
</evidence>
<dbReference type="InterPro" id="IPR050121">
    <property type="entry name" value="Cytochrome_P450_monoxygenase"/>
</dbReference>
<evidence type="ECO:0000256" key="3">
    <source>
        <dbReference type="ARBA" id="ARBA00022723"/>
    </source>
</evidence>
<accession>A0ABR4FTE9</accession>